<keyword evidence="5 8" id="KW-0472">Membrane</keyword>
<evidence type="ECO:0000256" key="2">
    <source>
        <dbReference type="ARBA" id="ARBA00022692"/>
    </source>
</evidence>
<comment type="similarity">
    <text evidence="1">Belongs to the nesprin family.</text>
</comment>
<protein>
    <recommendedName>
        <fullName evidence="11">KASH domain-containing protein</fullName>
    </recommendedName>
</protein>
<evidence type="ECO:0000256" key="7">
    <source>
        <dbReference type="ARBA" id="ARBA00046312"/>
    </source>
</evidence>
<accession>A0ABN9MAG0</accession>
<feature type="compositionally biased region" description="Polar residues" evidence="9">
    <location>
        <begin position="541"/>
        <end position="554"/>
    </location>
</feature>
<feature type="compositionally biased region" description="Polar residues" evidence="9">
    <location>
        <begin position="578"/>
        <end position="589"/>
    </location>
</feature>
<feature type="region of interest" description="Disordered" evidence="9">
    <location>
        <begin position="770"/>
        <end position="789"/>
    </location>
</feature>
<gene>
    <name evidence="12" type="ORF">RIMI_LOCUS17128830</name>
</gene>
<comment type="caution">
    <text evidence="12">The sequence shown here is derived from an EMBL/GenBank/DDBJ whole genome shotgun (WGS) entry which is preliminary data.</text>
</comment>
<reference evidence="12" key="1">
    <citation type="submission" date="2023-07" db="EMBL/GenBank/DDBJ databases">
        <authorList>
            <person name="Stuckert A."/>
        </authorList>
    </citation>
    <scope>NUCLEOTIDE SEQUENCE</scope>
</reference>
<keyword evidence="2 8" id="KW-0812">Transmembrane</keyword>
<feature type="region of interest" description="Disordered" evidence="9">
    <location>
        <begin position="731"/>
        <end position="760"/>
    </location>
</feature>
<evidence type="ECO:0000256" key="8">
    <source>
        <dbReference type="PROSITE-ProRule" id="PRU00385"/>
    </source>
</evidence>
<evidence type="ECO:0000256" key="4">
    <source>
        <dbReference type="ARBA" id="ARBA00022989"/>
    </source>
</evidence>
<evidence type="ECO:0000256" key="3">
    <source>
        <dbReference type="ARBA" id="ARBA00022737"/>
    </source>
</evidence>
<feature type="region of interest" description="Disordered" evidence="9">
    <location>
        <begin position="578"/>
        <end position="689"/>
    </location>
</feature>
<evidence type="ECO:0000259" key="11">
    <source>
        <dbReference type="PROSITE" id="PS51049"/>
    </source>
</evidence>
<dbReference type="PANTHER" id="PTHR47535:SF9">
    <property type="entry name" value="CALPONIN-HOMOLOGY (CH) DOMAIN-CONTAINING PROTEIN"/>
    <property type="match status" value="1"/>
</dbReference>
<feature type="transmembrane region" description="Helical" evidence="10">
    <location>
        <begin position="967"/>
        <end position="988"/>
    </location>
</feature>
<name>A0ABN9MAG0_9NEOB</name>
<feature type="compositionally biased region" description="Polar residues" evidence="9">
    <location>
        <begin position="656"/>
        <end position="675"/>
    </location>
</feature>
<evidence type="ECO:0000256" key="5">
    <source>
        <dbReference type="ARBA" id="ARBA00023136"/>
    </source>
</evidence>
<feature type="compositionally biased region" description="Basic and acidic residues" evidence="9">
    <location>
        <begin position="645"/>
        <end position="654"/>
    </location>
</feature>
<dbReference type="PANTHER" id="PTHR47535">
    <property type="entry name" value="MUSCLE-SPECIFIC PROTEIN 300 KDA, ISOFORM G"/>
    <property type="match status" value="1"/>
</dbReference>
<dbReference type="SMART" id="SM01249">
    <property type="entry name" value="KASH"/>
    <property type="match status" value="1"/>
</dbReference>
<evidence type="ECO:0000256" key="1">
    <source>
        <dbReference type="ARBA" id="ARBA00008619"/>
    </source>
</evidence>
<dbReference type="Pfam" id="PF10541">
    <property type="entry name" value="KASH"/>
    <property type="match status" value="1"/>
</dbReference>
<proteinExistence type="inferred from homology"/>
<organism evidence="12 13">
    <name type="scientific">Ranitomeya imitator</name>
    <name type="common">mimic poison frog</name>
    <dbReference type="NCBI Taxonomy" id="111125"/>
    <lineage>
        <taxon>Eukaryota</taxon>
        <taxon>Metazoa</taxon>
        <taxon>Chordata</taxon>
        <taxon>Craniata</taxon>
        <taxon>Vertebrata</taxon>
        <taxon>Euteleostomi</taxon>
        <taxon>Amphibia</taxon>
        <taxon>Batrachia</taxon>
        <taxon>Anura</taxon>
        <taxon>Neobatrachia</taxon>
        <taxon>Hyloidea</taxon>
        <taxon>Dendrobatidae</taxon>
        <taxon>Dendrobatinae</taxon>
        <taxon>Ranitomeya</taxon>
    </lineage>
</organism>
<dbReference type="PROSITE" id="PS51049">
    <property type="entry name" value="KASH"/>
    <property type="match status" value="1"/>
</dbReference>
<keyword evidence="13" id="KW-1185">Reference proteome</keyword>
<feature type="region of interest" description="Disordered" evidence="9">
    <location>
        <begin position="825"/>
        <end position="844"/>
    </location>
</feature>
<feature type="domain" description="KASH" evidence="11">
    <location>
        <begin position="958"/>
        <end position="1017"/>
    </location>
</feature>
<evidence type="ECO:0000256" key="9">
    <source>
        <dbReference type="SAM" id="MobiDB-lite"/>
    </source>
</evidence>
<evidence type="ECO:0000313" key="12">
    <source>
        <dbReference type="EMBL" id="CAJ0960084.1"/>
    </source>
</evidence>
<feature type="region of interest" description="Disordered" evidence="9">
    <location>
        <begin position="319"/>
        <end position="366"/>
    </location>
</feature>
<dbReference type="InterPro" id="IPR057933">
    <property type="entry name" value="SYNE3_dom"/>
</dbReference>
<feature type="topological domain" description="Perinuclear space" evidence="8">
    <location>
        <begin position="988"/>
        <end position="1073"/>
    </location>
</feature>
<dbReference type="Pfam" id="PF25804">
    <property type="entry name" value="SYNE3"/>
    <property type="match status" value="1"/>
</dbReference>
<keyword evidence="6" id="KW-0539">Nucleus</keyword>
<sequence length="1073" mass="117569">MDSSSPEGAALIQQEIKQLIDSWEFLQLLYEQMSSLVSLVDTDDIQQKDGTFTSKKKTMSISQDEQVIHMDSPDDVSDSPRQEEFLQIGGMTGSQDEQVIHMDSPDDISGSPRKEGFRQVWGSSGIRQDRQVIHMNSLDDVSGSPRTEGFLQIRGLSGQDEQVTHMDSPDDVITSGSKRKEGSRQIWGPSSQDGQIIRKDSLDEISTNLSMKKEGFRQVGDSSRIGQDGQVKHVNSLDDIRTSGFRRKEGFQQIGDFSGIIQDGQVTHMDSPGDIHTRGSSREEIIREIRGPSSQDGQIIHKDSLDDISIYSSRKEGFRQIGGSSCQDGQAIHSDSPNDVNTSATPRKEGIRQIGGSYGISQDGQVIHRDSPNDVNTSANPRKGGIGQIRGSYGISQDGQVIHRDSPNDVNTSANPRKGGIGQIGGSYRISQDGQAIHRDSPNDIDTSATLRKEGFGQIGGSYSISQDGQVIHRDSPNDVNTSANPRKGGIGQIRGSYGFGQDKQVIHKDSLYNISIDGSLRKGGFRQIGSSSISQDGQVINMNSPDDISTNTSPRKEGFQQIGGLSSISQDRQGLYTNSLDDLSTSGSPRKEGFQLTGGSSGSSYDVLMNSNTDPAGRPRYNKAPRHKEQHVHSNNVVSISSAEKTDGDRPPEIQENNGSYRVSGNGSNSPWRSNKQRDKRTSGASSYEFRVVDKDDKSEAPGSLNLCIVSGDEEVNELGGQGHLRWSSRINGDSGRVSHPTQGMSLSHPPLASHRSPAAAGGLTFRTSHHQDEERQRRPGPQISPGHLQITSSFIAEENMKKKAKSPNNPATSRRNQKFVSLAESVDLVDSPSTDGTGRKAGDDHKKLLWEFELWLQAESTKLNRICAAPVSDSNGIKMRQSQLQNLQFRVPQGQNLFESLLRSRSSMAVTEDLKMEELRYQWMLYKSKLRDSGKHTIMKVTDEPRGITKVPGGLCSFLHRVCCAALPLQLLLLLLLLLAFLLPLLHGAKTCALSNNFARSFNLMLKCGFTVELSYQAAPFYVAVDALMEKMAGLDMNKAVCERRLADCFLHNEAQLLLCDGHAWTEEGAG</sequence>
<keyword evidence="4 10" id="KW-1133">Transmembrane helix</keyword>
<feature type="compositionally biased region" description="Polar residues" evidence="9">
    <location>
        <begin position="322"/>
        <end position="345"/>
    </location>
</feature>
<dbReference type="EMBL" id="CAUEEQ010049292">
    <property type="protein sequence ID" value="CAJ0960084.1"/>
    <property type="molecule type" value="Genomic_DNA"/>
</dbReference>
<dbReference type="InterPro" id="IPR052403">
    <property type="entry name" value="LINC-complex_assoc"/>
</dbReference>
<feature type="region of interest" description="Disordered" evidence="9">
    <location>
        <begin position="406"/>
        <end position="425"/>
    </location>
</feature>
<evidence type="ECO:0000256" key="6">
    <source>
        <dbReference type="ARBA" id="ARBA00023242"/>
    </source>
</evidence>
<evidence type="ECO:0000256" key="10">
    <source>
        <dbReference type="SAM" id="Phobius"/>
    </source>
</evidence>
<dbReference type="Proteomes" id="UP001176940">
    <property type="component" value="Unassembled WGS sequence"/>
</dbReference>
<feature type="region of interest" description="Disordered" evidence="9">
    <location>
        <begin position="530"/>
        <end position="561"/>
    </location>
</feature>
<evidence type="ECO:0000313" key="13">
    <source>
        <dbReference type="Proteomes" id="UP001176940"/>
    </source>
</evidence>
<keyword evidence="3" id="KW-0677">Repeat</keyword>
<feature type="compositionally biased region" description="Low complexity" evidence="9">
    <location>
        <begin position="634"/>
        <end position="643"/>
    </location>
</feature>
<feature type="compositionally biased region" description="Basic residues" evidence="9">
    <location>
        <begin position="621"/>
        <end position="631"/>
    </location>
</feature>
<comment type="subcellular location">
    <subcellularLocation>
        <location evidence="7">Nucleus outer membrane</location>
        <topology evidence="7">Single-pass type IV membrane protein</topology>
    </subcellularLocation>
</comment>
<feature type="topological domain" description="Cytoplasmic" evidence="8">
    <location>
        <begin position="1"/>
        <end position="966"/>
    </location>
</feature>
<feature type="region of interest" description="Disordered" evidence="9">
    <location>
        <begin position="161"/>
        <end position="194"/>
    </location>
</feature>
<feature type="compositionally biased region" description="Low complexity" evidence="9">
    <location>
        <begin position="530"/>
        <end position="539"/>
    </location>
</feature>
<dbReference type="InterPro" id="IPR012315">
    <property type="entry name" value="KASH"/>
</dbReference>